<evidence type="ECO:0000256" key="1">
    <source>
        <dbReference type="ARBA" id="ARBA00023224"/>
    </source>
</evidence>
<reference evidence="5 6" key="1">
    <citation type="submission" date="2015-01" db="EMBL/GenBank/DDBJ databases">
        <title>Genome Sequence of Magnetospirillum magnetotacticum Strain MS-1.</title>
        <authorList>
            <person name="Marinov G.K."/>
            <person name="Smalley M.D."/>
            <person name="DeSalvo G."/>
        </authorList>
    </citation>
    <scope>NUCLEOTIDE SEQUENCE [LARGE SCALE GENOMIC DNA]</scope>
    <source>
        <strain evidence="5 6">MS-1</strain>
    </source>
</reference>
<dbReference type="Pfam" id="PF00015">
    <property type="entry name" value="MCPsignal"/>
    <property type="match status" value="1"/>
</dbReference>
<dbReference type="STRING" id="272627.CCC_03107"/>
<sequence>MSSLSSASKALAAVVIALVLMVVATIWDMSRGASGITAVVLAASVILMLAAMWLRRTNASLSKGVAVLSQAAEGRLRVRVLGIRGHGTIGELLRNINRLLDQTEAFAKEADAAMHAAAEGRFYRNIVGKGLRGEFIRYSQDVNTTLGVMGESNSKLGMFTSRMLKDAVSISMTINEGAIANASIITGIHSARDEAQGMAAATEELVSSIQEISHQSEGVAGLSTEAHSVTEAGRQVVSEAMVEFATIEAVVREAAHKVADLAKASEAIGDILSSIEDIAAQTNLLALNATIEAARAGEAGKGFAVVANEVKNLANQTARATLDIGERINTLRQEMAGIVTTMSQGTEAIATGRHSMETMDRRMGEISDLVSNTTERMAEVSHILSQQAAAANEISSGIQKVAYLGQQNAQAIEKSTNALSGVEAEIGSLLTLLNDQEIPNKIITIAKADHVIWKKRLVDMVIGKITLKAEELSSEQTCRLGKWYFGPGSMPFRHHPAFVELEGCHRDVHQTGMSVVKAFNGGNAEEAIRLIGEVGGASERVIACLDRLINEPARISSGVTGRF</sequence>
<organism evidence="5 6">
    <name type="scientific">Paramagnetospirillum magnetotacticum MS-1</name>
    <dbReference type="NCBI Taxonomy" id="272627"/>
    <lineage>
        <taxon>Bacteria</taxon>
        <taxon>Pseudomonadati</taxon>
        <taxon>Pseudomonadota</taxon>
        <taxon>Alphaproteobacteria</taxon>
        <taxon>Rhodospirillales</taxon>
        <taxon>Magnetospirillaceae</taxon>
        <taxon>Paramagnetospirillum</taxon>
    </lineage>
</organism>
<dbReference type="SUPFAM" id="SSF58104">
    <property type="entry name" value="Methyl-accepting chemotaxis protein (MCP) signaling domain"/>
    <property type="match status" value="1"/>
</dbReference>
<dbReference type="GO" id="GO:0016020">
    <property type="term" value="C:membrane"/>
    <property type="evidence" value="ECO:0007669"/>
    <property type="project" value="InterPro"/>
</dbReference>
<evidence type="ECO:0000313" key="6">
    <source>
        <dbReference type="Proteomes" id="UP000031971"/>
    </source>
</evidence>
<proteinExistence type="predicted"/>
<dbReference type="Gene3D" id="1.20.120.1530">
    <property type="match status" value="1"/>
</dbReference>
<dbReference type="EMBL" id="JXSL01000009">
    <property type="protein sequence ID" value="KIM00505.1"/>
    <property type="molecule type" value="Genomic_DNA"/>
</dbReference>
<dbReference type="InterPro" id="IPR004089">
    <property type="entry name" value="MCPsignal_dom"/>
</dbReference>
<dbReference type="Gene3D" id="1.20.120.30">
    <property type="entry name" value="Aspartate receptor, ligand-binding domain"/>
    <property type="match status" value="1"/>
</dbReference>
<keyword evidence="3" id="KW-1133">Transmembrane helix</keyword>
<feature type="domain" description="Methyl-accepting transducer" evidence="4">
    <location>
        <begin position="166"/>
        <end position="402"/>
    </location>
</feature>
<dbReference type="Pfam" id="PF13682">
    <property type="entry name" value="CZB"/>
    <property type="match status" value="1"/>
</dbReference>
<keyword evidence="1 2" id="KW-0807">Transducer</keyword>
<dbReference type="CDD" id="cd11386">
    <property type="entry name" value="MCP_signal"/>
    <property type="match status" value="1"/>
</dbReference>
<gene>
    <name evidence="5" type="ORF">CCC_03107</name>
</gene>
<protein>
    <submittedName>
        <fullName evidence="5">Methyl-accepting chemotaxis protein</fullName>
    </submittedName>
</protein>
<evidence type="ECO:0000313" key="5">
    <source>
        <dbReference type="EMBL" id="KIM00505.1"/>
    </source>
</evidence>
<evidence type="ECO:0000259" key="4">
    <source>
        <dbReference type="PROSITE" id="PS50111"/>
    </source>
</evidence>
<dbReference type="SMART" id="SM00283">
    <property type="entry name" value="MA"/>
    <property type="match status" value="1"/>
</dbReference>
<dbReference type="InterPro" id="IPR025991">
    <property type="entry name" value="Chemoreceptor_zinc-bind_dom"/>
</dbReference>
<evidence type="ECO:0000256" key="3">
    <source>
        <dbReference type="SAM" id="Phobius"/>
    </source>
</evidence>
<feature type="transmembrane region" description="Helical" evidence="3">
    <location>
        <begin position="34"/>
        <end position="54"/>
    </location>
</feature>
<keyword evidence="3" id="KW-0812">Transmembrane</keyword>
<dbReference type="PANTHER" id="PTHR32089:SF112">
    <property type="entry name" value="LYSOZYME-LIKE PROTEIN-RELATED"/>
    <property type="match status" value="1"/>
</dbReference>
<keyword evidence="3" id="KW-0472">Membrane</keyword>
<name>A0A0C2YL44_PARME</name>
<keyword evidence="6" id="KW-1185">Reference proteome</keyword>
<comment type="caution">
    <text evidence="5">The sequence shown here is derived from an EMBL/GenBank/DDBJ whole genome shotgun (WGS) entry which is preliminary data.</text>
</comment>
<dbReference type="AlphaFoldDB" id="A0A0C2YL44"/>
<dbReference type="Proteomes" id="UP000031971">
    <property type="component" value="Unassembled WGS sequence"/>
</dbReference>
<dbReference type="OrthoDB" id="266313at2"/>
<dbReference type="Gene3D" id="1.10.287.950">
    <property type="entry name" value="Methyl-accepting chemotaxis protein"/>
    <property type="match status" value="1"/>
</dbReference>
<evidence type="ECO:0000256" key="2">
    <source>
        <dbReference type="PROSITE-ProRule" id="PRU00284"/>
    </source>
</evidence>
<dbReference type="PROSITE" id="PS50111">
    <property type="entry name" value="CHEMOTAXIS_TRANSDUC_2"/>
    <property type="match status" value="1"/>
</dbReference>
<dbReference type="PANTHER" id="PTHR32089">
    <property type="entry name" value="METHYL-ACCEPTING CHEMOTAXIS PROTEIN MCPB"/>
    <property type="match status" value="1"/>
</dbReference>
<dbReference type="RefSeq" id="WP_052472840.1">
    <property type="nucleotide sequence ID" value="NZ_JXSL01000009.1"/>
</dbReference>
<dbReference type="GO" id="GO:0007165">
    <property type="term" value="P:signal transduction"/>
    <property type="evidence" value="ECO:0007669"/>
    <property type="project" value="UniProtKB-KW"/>
</dbReference>
<accession>A0A0C2YL44</accession>